<feature type="compositionally biased region" description="Polar residues" evidence="1">
    <location>
        <begin position="157"/>
        <end position="168"/>
    </location>
</feature>
<evidence type="ECO:0000313" key="3">
    <source>
        <dbReference type="Proteomes" id="UP000887564"/>
    </source>
</evidence>
<feature type="region of interest" description="Disordered" evidence="1">
    <location>
        <begin position="157"/>
        <end position="182"/>
    </location>
</feature>
<evidence type="ECO:0000256" key="1">
    <source>
        <dbReference type="SAM" id="MobiDB-lite"/>
    </source>
</evidence>
<evidence type="ECO:0000256" key="2">
    <source>
        <dbReference type="SAM" id="Phobius"/>
    </source>
</evidence>
<keyword evidence="2" id="KW-1133">Transmembrane helix</keyword>
<reference evidence="4" key="1">
    <citation type="submission" date="2022-11" db="UniProtKB">
        <authorList>
            <consortium name="WormBaseParasite"/>
        </authorList>
    </citation>
    <scope>IDENTIFICATION</scope>
</reference>
<dbReference type="AlphaFoldDB" id="A0A914RCA1"/>
<organism evidence="3 4">
    <name type="scientific">Parascaris equorum</name>
    <name type="common">Equine roundworm</name>
    <dbReference type="NCBI Taxonomy" id="6256"/>
    <lineage>
        <taxon>Eukaryota</taxon>
        <taxon>Metazoa</taxon>
        <taxon>Ecdysozoa</taxon>
        <taxon>Nematoda</taxon>
        <taxon>Chromadorea</taxon>
        <taxon>Rhabditida</taxon>
        <taxon>Spirurina</taxon>
        <taxon>Ascaridomorpha</taxon>
        <taxon>Ascaridoidea</taxon>
        <taxon>Ascarididae</taxon>
        <taxon>Parascaris</taxon>
    </lineage>
</organism>
<feature type="compositionally biased region" description="Basic and acidic residues" evidence="1">
    <location>
        <begin position="171"/>
        <end position="182"/>
    </location>
</feature>
<proteinExistence type="predicted"/>
<feature type="transmembrane region" description="Helical" evidence="2">
    <location>
        <begin position="123"/>
        <end position="145"/>
    </location>
</feature>
<evidence type="ECO:0000313" key="4">
    <source>
        <dbReference type="WBParaSite" id="PEQ_0000431101-mRNA-1"/>
    </source>
</evidence>
<name>A0A914RCA1_PAREQ</name>
<sequence>MLPCSMVPASVTWGNCHTNNDSMAYADRIVICASSQRCNPRSSTYYSWSPNEAHPQIVTHDVNSSFIATNYDFKNIRPGRYQAYYALYNTTIEEGTPAAEDIITVQIDGFAFQFETMGGAIEMFAYAIAMFVVIGVFALIAIFYYQYADFDHEEGSTATAKAPNSSAVSPADKDELLVEKKI</sequence>
<protein>
    <submittedName>
        <fullName evidence="4">Signal sequence receptor subunit alpha</fullName>
    </submittedName>
</protein>
<dbReference type="WBParaSite" id="PEQ_0000431101-mRNA-1">
    <property type="protein sequence ID" value="PEQ_0000431101-mRNA-1"/>
    <property type="gene ID" value="PEQ_0000431101"/>
</dbReference>
<keyword evidence="3" id="KW-1185">Reference proteome</keyword>
<keyword evidence="2" id="KW-0472">Membrane</keyword>
<accession>A0A914RCA1</accession>
<keyword evidence="2" id="KW-0812">Transmembrane</keyword>
<dbReference type="Proteomes" id="UP000887564">
    <property type="component" value="Unplaced"/>
</dbReference>